<feature type="transmembrane region" description="Helical" evidence="9">
    <location>
        <begin position="170"/>
        <end position="190"/>
    </location>
</feature>
<dbReference type="InterPro" id="IPR005279">
    <property type="entry name" value="Dipep/tripep_permease"/>
</dbReference>
<keyword evidence="2 8" id="KW-0813">Transport</keyword>
<evidence type="ECO:0000256" key="5">
    <source>
        <dbReference type="ARBA" id="ARBA00022856"/>
    </source>
</evidence>
<comment type="similarity">
    <text evidence="8">Belongs to the major facilitator superfamily. Proton-dependent oligopeptide transporter (POT/PTR) (TC 2.A.17) family.</text>
</comment>
<dbReference type="GO" id="GO:1904680">
    <property type="term" value="F:peptide transmembrane transporter activity"/>
    <property type="evidence" value="ECO:0007669"/>
    <property type="project" value="InterPro"/>
</dbReference>
<evidence type="ECO:0000313" key="11">
    <source>
        <dbReference type="EMBL" id="PSJ38552.1"/>
    </source>
</evidence>
<feature type="transmembrane region" description="Helical" evidence="9">
    <location>
        <begin position="55"/>
        <end position="75"/>
    </location>
</feature>
<dbReference type="RefSeq" id="WP_106514620.1">
    <property type="nucleotide sequence ID" value="NZ_PXYI01000006.1"/>
</dbReference>
<dbReference type="SUPFAM" id="SSF103473">
    <property type="entry name" value="MFS general substrate transporter"/>
    <property type="match status" value="1"/>
</dbReference>
<dbReference type="EMBL" id="PXYI01000006">
    <property type="protein sequence ID" value="PSJ38552.1"/>
    <property type="molecule type" value="Genomic_DNA"/>
</dbReference>
<feature type="transmembrane region" description="Helical" evidence="9">
    <location>
        <begin position="217"/>
        <end position="235"/>
    </location>
</feature>
<evidence type="ECO:0000256" key="8">
    <source>
        <dbReference type="RuleBase" id="RU003755"/>
    </source>
</evidence>
<sequence length="441" mass="47584">MSAAAEPSPWFGQPRGLTILFLTNMWEQFSYFGMRALLVYYMTKTLLIDQQASSFLYGTYTAFAYFTPIVGGAIADRWLGKKKAVIIGASVMALGHFLMTFEATFYVALATIALGNGLFLPTLPSQINDLYHADDPRRPWAYNVYYVGVNVGGFLAPLVCGTLGEVYGWHYGFGAAGIGMLAGLCIYLAGSRYLPPERRYEVAPQPSVAARGTARRTYGVLLAIGLAVTLFRGAYEQVGNTVALWADSGIDRGLGSVSIPMTWFQSLNPLLVILITPFLLAYWQRRAAAAREHSPVQKMAIGALIVAAAYLLLALAAASAGDGRASWIWLAGFFLIFTIGELFILPNGLGLFARLAPPRFGATTVAAWYLAIFAGSLCAGLVGTLWSELSHVTYFILLAAIAAAAAGFLLLIDRPARAVIATREEQRESQTLDPQAGIPST</sequence>
<organism evidence="11 12">
    <name type="scientific">Allosphingosinicella deserti</name>
    <dbReference type="NCBI Taxonomy" id="2116704"/>
    <lineage>
        <taxon>Bacteria</taxon>
        <taxon>Pseudomonadati</taxon>
        <taxon>Pseudomonadota</taxon>
        <taxon>Alphaproteobacteria</taxon>
        <taxon>Sphingomonadales</taxon>
        <taxon>Sphingomonadaceae</taxon>
        <taxon>Allosphingosinicella</taxon>
    </lineage>
</organism>
<evidence type="ECO:0000256" key="9">
    <source>
        <dbReference type="SAM" id="Phobius"/>
    </source>
</evidence>
<dbReference type="OrthoDB" id="9772725at2"/>
<dbReference type="InterPro" id="IPR050171">
    <property type="entry name" value="MFS_Transporters"/>
</dbReference>
<feature type="transmembrane region" description="Helical" evidence="9">
    <location>
        <begin position="392"/>
        <end position="412"/>
    </location>
</feature>
<dbReference type="GO" id="GO:0005886">
    <property type="term" value="C:plasma membrane"/>
    <property type="evidence" value="ECO:0007669"/>
    <property type="project" value="UniProtKB-SubCell"/>
</dbReference>
<gene>
    <name evidence="11" type="ORF">C7I55_19205</name>
</gene>
<proteinExistence type="inferred from homology"/>
<keyword evidence="7 9" id="KW-0472">Membrane</keyword>
<dbReference type="GO" id="GO:0006857">
    <property type="term" value="P:oligopeptide transport"/>
    <property type="evidence" value="ECO:0007669"/>
    <property type="project" value="InterPro"/>
</dbReference>
<dbReference type="InterPro" id="IPR036259">
    <property type="entry name" value="MFS_trans_sf"/>
</dbReference>
<evidence type="ECO:0000256" key="1">
    <source>
        <dbReference type="ARBA" id="ARBA00004651"/>
    </source>
</evidence>
<feature type="transmembrane region" description="Helical" evidence="9">
    <location>
        <begin position="21"/>
        <end position="43"/>
    </location>
</feature>
<feature type="transmembrane region" description="Helical" evidence="9">
    <location>
        <begin position="263"/>
        <end position="283"/>
    </location>
</feature>
<dbReference type="PANTHER" id="PTHR23517">
    <property type="entry name" value="RESISTANCE PROTEIN MDTM, PUTATIVE-RELATED-RELATED"/>
    <property type="match status" value="1"/>
</dbReference>
<evidence type="ECO:0000313" key="12">
    <source>
        <dbReference type="Proteomes" id="UP000241167"/>
    </source>
</evidence>
<evidence type="ECO:0000259" key="10">
    <source>
        <dbReference type="PROSITE" id="PS50850"/>
    </source>
</evidence>
<dbReference type="InterPro" id="IPR000109">
    <property type="entry name" value="POT_fam"/>
</dbReference>
<dbReference type="Pfam" id="PF00854">
    <property type="entry name" value="PTR2"/>
    <property type="match status" value="2"/>
</dbReference>
<dbReference type="InterPro" id="IPR020846">
    <property type="entry name" value="MFS_dom"/>
</dbReference>
<evidence type="ECO:0000256" key="6">
    <source>
        <dbReference type="ARBA" id="ARBA00022989"/>
    </source>
</evidence>
<dbReference type="PROSITE" id="PS01023">
    <property type="entry name" value="PTR2_2"/>
    <property type="match status" value="1"/>
</dbReference>
<feature type="transmembrane region" description="Helical" evidence="9">
    <location>
        <begin position="327"/>
        <end position="353"/>
    </location>
</feature>
<feature type="domain" description="Major facilitator superfamily (MFS) profile" evidence="10">
    <location>
        <begin position="16"/>
        <end position="417"/>
    </location>
</feature>
<dbReference type="InterPro" id="IPR018456">
    <property type="entry name" value="PTR2_symporter_CS"/>
</dbReference>
<feature type="transmembrane region" description="Helical" evidence="9">
    <location>
        <begin position="299"/>
        <end position="321"/>
    </location>
</feature>
<dbReference type="CDD" id="cd17346">
    <property type="entry name" value="MFS_DtpA_like"/>
    <property type="match status" value="1"/>
</dbReference>
<feature type="transmembrane region" description="Helical" evidence="9">
    <location>
        <begin position="365"/>
        <end position="386"/>
    </location>
</feature>
<dbReference type="PANTHER" id="PTHR23517:SF15">
    <property type="entry name" value="PROTON-DEPENDENT OLIGOPEPTIDE FAMILY TRANSPORT PROTEIN"/>
    <property type="match status" value="1"/>
</dbReference>
<keyword evidence="5" id="KW-0653">Protein transport</keyword>
<reference evidence="11 12" key="1">
    <citation type="submission" date="2018-03" db="EMBL/GenBank/DDBJ databases">
        <title>The draft genome of Sphingosinicella sp. GL-C-18.</title>
        <authorList>
            <person name="Liu L."/>
            <person name="Li L."/>
            <person name="Liang L."/>
            <person name="Zhang X."/>
            <person name="Wang T."/>
        </authorList>
    </citation>
    <scope>NUCLEOTIDE SEQUENCE [LARGE SCALE GENOMIC DNA]</scope>
    <source>
        <strain evidence="11 12">GL-C-18</strain>
    </source>
</reference>
<comment type="caution">
    <text evidence="11">The sequence shown here is derived from an EMBL/GenBank/DDBJ whole genome shotgun (WGS) entry which is preliminary data.</text>
</comment>
<keyword evidence="3" id="KW-1003">Cell membrane</keyword>
<evidence type="ECO:0000256" key="7">
    <source>
        <dbReference type="ARBA" id="ARBA00023136"/>
    </source>
</evidence>
<dbReference type="AlphaFoldDB" id="A0A2P7QKS0"/>
<evidence type="ECO:0000256" key="3">
    <source>
        <dbReference type="ARBA" id="ARBA00022475"/>
    </source>
</evidence>
<evidence type="ECO:0000256" key="2">
    <source>
        <dbReference type="ARBA" id="ARBA00022448"/>
    </source>
</evidence>
<protein>
    <submittedName>
        <fullName evidence="11">MFS transporter</fullName>
    </submittedName>
</protein>
<dbReference type="PROSITE" id="PS50850">
    <property type="entry name" value="MFS"/>
    <property type="match status" value="1"/>
</dbReference>
<keyword evidence="12" id="KW-1185">Reference proteome</keyword>
<keyword evidence="6 9" id="KW-1133">Transmembrane helix</keyword>
<keyword evidence="4 8" id="KW-0812">Transmembrane</keyword>
<feature type="transmembrane region" description="Helical" evidence="9">
    <location>
        <begin position="144"/>
        <end position="164"/>
    </location>
</feature>
<evidence type="ECO:0000256" key="4">
    <source>
        <dbReference type="ARBA" id="ARBA00022692"/>
    </source>
</evidence>
<accession>A0A2P7QKS0</accession>
<dbReference type="PROSITE" id="PS01022">
    <property type="entry name" value="PTR2_1"/>
    <property type="match status" value="1"/>
</dbReference>
<dbReference type="Gene3D" id="1.20.1250.20">
    <property type="entry name" value="MFS general substrate transporter like domains"/>
    <property type="match status" value="2"/>
</dbReference>
<name>A0A2P7QKS0_9SPHN</name>
<dbReference type="NCBIfam" id="TIGR00924">
    <property type="entry name" value="yjdL_sub1_fam"/>
    <property type="match status" value="1"/>
</dbReference>
<feature type="transmembrane region" description="Helical" evidence="9">
    <location>
        <begin position="105"/>
        <end position="123"/>
    </location>
</feature>
<comment type="subcellular location">
    <subcellularLocation>
        <location evidence="1">Cell membrane</location>
        <topology evidence="1">Multi-pass membrane protein</topology>
    </subcellularLocation>
    <subcellularLocation>
        <location evidence="8">Membrane</location>
        <topology evidence="8">Multi-pass membrane protein</topology>
    </subcellularLocation>
</comment>
<keyword evidence="5" id="KW-0571">Peptide transport</keyword>
<dbReference type="Proteomes" id="UP000241167">
    <property type="component" value="Unassembled WGS sequence"/>
</dbReference>